<comment type="caution">
    <text evidence="1">The sequence shown here is derived from an EMBL/GenBank/DDBJ whole genome shotgun (WGS) entry which is preliminary data.</text>
</comment>
<dbReference type="EMBL" id="JARKIB010000013">
    <property type="protein sequence ID" value="KAJ7773427.1"/>
    <property type="molecule type" value="Genomic_DNA"/>
</dbReference>
<name>A0AAD7JZ08_9AGAR</name>
<dbReference type="Proteomes" id="UP001215598">
    <property type="component" value="Unassembled WGS sequence"/>
</dbReference>
<evidence type="ECO:0000313" key="1">
    <source>
        <dbReference type="EMBL" id="KAJ7773427.1"/>
    </source>
</evidence>
<gene>
    <name evidence="1" type="ORF">B0H16DRAFT_1880839</name>
</gene>
<protein>
    <submittedName>
        <fullName evidence="1">Uncharacterized protein</fullName>
    </submittedName>
</protein>
<reference evidence="1" key="1">
    <citation type="submission" date="2023-03" db="EMBL/GenBank/DDBJ databases">
        <title>Massive genome expansion in bonnet fungi (Mycena s.s.) driven by repeated elements and novel gene families across ecological guilds.</title>
        <authorList>
            <consortium name="Lawrence Berkeley National Laboratory"/>
            <person name="Harder C.B."/>
            <person name="Miyauchi S."/>
            <person name="Viragh M."/>
            <person name="Kuo A."/>
            <person name="Thoen E."/>
            <person name="Andreopoulos B."/>
            <person name="Lu D."/>
            <person name="Skrede I."/>
            <person name="Drula E."/>
            <person name="Henrissat B."/>
            <person name="Morin E."/>
            <person name="Kohler A."/>
            <person name="Barry K."/>
            <person name="LaButti K."/>
            <person name="Morin E."/>
            <person name="Salamov A."/>
            <person name="Lipzen A."/>
            <person name="Mereny Z."/>
            <person name="Hegedus B."/>
            <person name="Baldrian P."/>
            <person name="Stursova M."/>
            <person name="Weitz H."/>
            <person name="Taylor A."/>
            <person name="Grigoriev I.V."/>
            <person name="Nagy L.G."/>
            <person name="Martin F."/>
            <person name="Kauserud H."/>
        </authorList>
    </citation>
    <scope>NUCLEOTIDE SEQUENCE</scope>
    <source>
        <strain evidence="1">CBHHK182m</strain>
    </source>
</reference>
<keyword evidence="2" id="KW-1185">Reference proteome</keyword>
<sequence>MGLLGHVVGGAFFGLGARFWQLGILHRPMMENPIGHAACATAFGGAGYYWWKATVYMQGVLAEKEEELRQKRKAIQDRDQIILERELGTPAPQRLV</sequence>
<dbReference type="PANTHER" id="PTHR39218">
    <property type="entry name" value="OXIDOREDUCTASE 14 KDA SUBUNIT, PUTATIVE (AFU_ORTHOLOGUE AFUA_1G12110)-RELATED"/>
    <property type="match status" value="1"/>
</dbReference>
<dbReference type="AlphaFoldDB" id="A0AAD7JZ08"/>
<organism evidence="1 2">
    <name type="scientific">Mycena metata</name>
    <dbReference type="NCBI Taxonomy" id="1033252"/>
    <lineage>
        <taxon>Eukaryota</taxon>
        <taxon>Fungi</taxon>
        <taxon>Dikarya</taxon>
        <taxon>Basidiomycota</taxon>
        <taxon>Agaricomycotina</taxon>
        <taxon>Agaricomycetes</taxon>
        <taxon>Agaricomycetidae</taxon>
        <taxon>Agaricales</taxon>
        <taxon>Marasmiineae</taxon>
        <taxon>Mycenaceae</taxon>
        <taxon>Mycena</taxon>
    </lineage>
</organism>
<dbReference type="PANTHER" id="PTHR39218:SF1">
    <property type="entry name" value="OXIDOREDUCTASE 14 KDA SUBUNIT, PUTATIVE (AFU_ORTHOLOGUE AFUA_1G12110)-RELATED"/>
    <property type="match status" value="1"/>
</dbReference>
<evidence type="ECO:0000313" key="2">
    <source>
        <dbReference type="Proteomes" id="UP001215598"/>
    </source>
</evidence>
<proteinExistence type="predicted"/>
<accession>A0AAD7JZ08</accession>